<accession>N0BIJ0</accession>
<dbReference type="SUPFAM" id="SSF54975">
    <property type="entry name" value="Acylphosphatase/BLUF domain-like"/>
    <property type="match status" value="1"/>
</dbReference>
<dbReference type="GO" id="GO:0051604">
    <property type="term" value="P:protein maturation"/>
    <property type="evidence" value="ECO:0007669"/>
    <property type="project" value="TreeGrafter"/>
</dbReference>
<dbReference type="InterPro" id="IPR006070">
    <property type="entry name" value="Sua5-like_dom"/>
</dbReference>
<dbReference type="NCBIfam" id="TIGR00143">
    <property type="entry name" value="hypF"/>
    <property type="match status" value="1"/>
</dbReference>
<feature type="active site" evidence="9">
    <location>
        <position position="16"/>
    </location>
</feature>
<evidence type="ECO:0000256" key="1">
    <source>
        <dbReference type="ARBA" id="ARBA00004711"/>
    </source>
</evidence>
<keyword evidence="4" id="KW-0479">Metal-binding</keyword>
<dbReference type="Pfam" id="PF22521">
    <property type="entry name" value="HypF_C_2"/>
    <property type="match status" value="1"/>
</dbReference>
<dbReference type="GO" id="GO:0016874">
    <property type="term" value="F:ligase activity"/>
    <property type="evidence" value="ECO:0007669"/>
    <property type="project" value="UniProtKB-UniRule"/>
</dbReference>
<dbReference type="SUPFAM" id="SSF55821">
    <property type="entry name" value="YrdC/RibB"/>
    <property type="match status" value="1"/>
</dbReference>
<dbReference type="PIRSF" id="PIRSF006256">
    <property type="entry name" value="CMPcnvr_hdrg_mat"/>
    <property type="match status" value="1"/>
</dbReference>
<dbReference type="Gene3D" id="3.30.420.360">
    <property type="match status" value="1"/>
</dbReference>
<evidence type="ECO:0000256" key="6">
    <source>
        <dbReference type="ARBA" id="ARBA00022833"/>
    </source>
</evidence>
<dbReference type="PROSITE" id="PS51163">
    <property type="entry name" value="YRDC"/>
    <property type="match status" value="1"/>
</dbReference>
<evidence type="ECO:0000256" key="9">
    <source>
        <dbReference type="PROSITE-ProRule" id="PRU00520"/>
    </source>
</evidence>
<dbReference type="PANTHER" id="PTHR42959">
    <property type="entry name" value="CARBAMOYLTRANSFERASE"/>
    <property type="match status" value="1"/>
</dbReference>
<dbReference type="Pfam" id="PF01300">
    <property type="entry name" value="Sua5_yciO_yrdC"/>
    <property type="match status" value="1"/>
</dbReference>
<dbReference type="InterPro" id="IPR036046">
    <property type="entry name" value="Acylphosphatase-like_dom_sf"/>
</dbReference>
<dbReference type="InterPro" id="IPR011125">
    <property type="entry name" value="Znf_HypF"/>
</dbReference>
<dbReference type="STRING" id="387631.Asulf_00253"/>
<dbReference type="InterPro" id="IPR041440">
    <property type="entry name" value="HypF_C"/>
</dbReference>
<dbReference type="InterPro" id="IPR055128">
    <property type="entry name" value="HypF_C_2"/>
</dbReference>
<keyword evidence="9" id="KW-0378">Hydrolase</keyword>
<feature type="domain" description="YrdC-like" evidence="11">
    <location>
        <begin position="196"/>
        <end position="375"/>
    </location>
</feature>
<dbReference type="Pfam" id="PF00708">
    <property type="entry name" value="Acylphosphatase"/>
    <property type="match status" value="1"/>
</dbReference>
<dbReference type="InterPro" id="IPR001792">
    <property type="entry name" value="Acylphosphatase-like_dom"/>
</dbReference>
<dbReference type="EMBL" id="CP005290">
    <property type="protein sequence ID" value="AGK60286.1"/>
    <property type="molecule type" value="Genomic_DNA"/>
</dbReference>
<dbReference type="Gene3D" id="3.30.110.120">
    <property type="match status" value="1"/>
</dbReference>
<feature type="active site" evidence="9">
    <location>
        <position position="34"/>
    </location>
</feature>
<dbReference type="HOGENOM" id="CLU_009164_0_0_2"/>
<evidence type="ECO:0000256" key="2">
    <source>
        <dbReference type="ARBA" id="ARBA00008097"/>
    </source>
</evidence>
<evidence type="ECO:0000256" key="8">
    <source>
        <dbReference type="PIRNR" id="PIRNR006256"/>
    </source>
</evidence>
<dbReference type="Proteomes" id="UP000013307">
    <property type="component" value="Chromosome"/>
</dbReference>
<keyword evidence="13" id="KW-1185">Reference proteome</keyword>
<dbReference type="KEGG" id="ast:Asulf_00253"/>
<gene>
    <name evidence="12" type="ORF">Asulf_00253</name>
</gene>
<keyword evidence="3" id="KW-0436">Ligase</keyword>
<comment type="catalytic activity">
    <reaction evidence="9">
        <text>an acyl phosphate + H2O = a carboxylate + phosphate + H(+)</text>
        <dbReference type="Rhea" id="RHEA:14965"/>
        <dbReference type="ChEBI" id="CHEBI:15377"/>
        <dbReference type="ChEBI" id="CHEBI:15378"/>
        <dbReference type="ChEBI" id="CHEBI:29067"/>
        <dbReference type="ChEBI" id="CHEBI:43474"/>
        <dbReference type="ChEBI" id="CHEBI:59918"/>
        <dbReference type="EC" id="3.6.1.7"/>
    </reaction>
</comment>
<proteinExistence type="inferred from homology"/>
<evidence type="ECO:0000259" key="11">
    <source>
        <dbReference type="PROSITE" id="PS51163"/>
    </source>
</evidence>
<evidence type="ECO:0000313" key="13">
    <source>
        <dbReference type="Proteomes" id="UP000013307"/>
    </source>
</evidence>
<reference evidence="12 13" key="1">
    <citation type="journal article" date="2013" name="Genome Announc.">
        <title>Complete Genome Sequence of the Thermophilic and Facultatively Chemolithoautotrophic Sulfate Reducer Archaeoglobus sulfaticallidus Strain PM70-1T.</title>
        <authorList>
            <person name="Stokke R."/>
            <person name="Hocking W.P."/>
            <person name="Steinsbu B.O."/>
            <person name="Steen I.H."/>
        </authorList>
    </citation>
    <scope>NUCLEOTIDE SEQUENCE [LARGE SCALE GENOMIC DNA]</scope>
    <source>
        <strain evidence="12">PM70-1</strain>
    </source>
</reference>
<keyword evidence="5" id="KW-0863">Zinc-finger</keyword>
<sequence length="767" mass="87514">MYKLTVKGVVQGVGFRPFVYRLAKSMGLKGYVRNMGNGTVEIVIDRNPELFIERMKDEKPPISRIDEVFVETVEFEAEDFLILRSAEKKADALSLPPPDVAICGKCLEELFDESDRRYLYSFISCTDCGARFSVAITLPYDRENTTFSEFPLCEECRNEYENVMDRRYYAQSIACPKCGPDYLLFNHKKERLAEGYEAIKMAARLIDSSHFIAVKGIGGYHIACITDDDVVFELRKKLRREQQPFAIMARNMEKLKEIAVVNAEANELESYIRPIVVLKKKNRDAFYAVAPELDTIGVMLPYSPAHYLLFENMKADFIVMTSANLPGEPMFIDDGVFELDLDYYLVHNLRINNRIDDSVIKFVNGRRMIIRKSRGFIPHAFRLESRYNGVALGAELYNSICFLKDSMIIQSQYIGNTADFRTFNEFFKKSLNFFQNFLSMDSVDFVFCDLHPLYNTSQFAEKLVEKINARLIRIQHHFAHGMSVMNEKSLDRAVAISVDGVGYGYDGTIWGGEVIYIDLEEGRFERIGRLEDFRLIGGDLAGEYPLRILFSLVYDYLGDYDLLRGYEKYLRENENFELFESLMDRNLSTILSTSTGRMLDAASAMLEVCFRRTYEGEPAMKLEAIAVDTDPDGPEIGGSREGRVYPVFADRVVDGRKGEVSVLKTKRKFVECLERYADGEDRGVIAGEIIAYLAEGLAEIACRFAERKGLPVVLSGGVAYNTIFNRHVYKKAEEYGVKVHINEYTAAGDNGISFGQIYLSKYLDVEK</sequence>
<dbReference type="GO" id="GO:0003998">
    <property type="term" value="F:acylphosphatase activity"/>
    <property type="evidence" value="ECO:0007669"/>
    <property type="project" value="UniProtKB-EC"/>
</dbReference>
<dbReference type="PROSITE" id="PS51160">
    <property type="entry name" value="ACYLPHOSPHATASE_3"/>
    <property type="match status" value="1"/>
</dbReference>
<evidence type="ECO:0000259" key="10">
    <source>
        <dbReference type="PROSITE" id="PS51160"/>
    </source>
</evidence>
<evidence type="ECO:0000256" key="4">
    <source>
        <dbReference type="ARBA" id="ARBA00022723"/>
    </source>
</evidence>
<dbReference type="InterPro" id="IPR004421">
    <property type="entry name" value="Carbamoyltransferase_HypF"/>
</dbReference>
<dbReference type="GO" id="GO:0003725">
    <property type="term" value="F:double-stranded RNA binding"/>
    <property type="evidence" value="ECO:0007669"/>
    <property type="project" value="InterPro"/>
</dbReference>
<dbReference type="Gene3D" id="3.30.420.40">
    <property type="match status" value="1"/>
</dbReference>
<dbReference type="PANTHER" id="PTHR42959:SF1">
    <property type="entry name" value="CARBAMOYLTRANSFERASE HYPF"/>
    <property type="match status" value="1"/>
</dbReference>
<keyword evidence="6" id="KW-0862">Zinc</keyword>
<evidence type="ECO:0000256" key="7">
    <source>
        <dbReference type="ARBA" id="ARBA00048220"/>
    </source>
</evidence>
<dbReference type="Gene3D" id="3.90.870.50">
    <property type="match status" value="1"/>
</dbReference>
<protein>
    <recommendedName>
        <fullName evidence="8">Carbamoyltransferase</fullName>
        <ecNumber evidence="8">6.2.-.-</ecNumber>
    </recommendedName>
</protein>
<evidence type="ECO:0000256" key="3">
    <source>
        <dbReference type="ARBA" id="ARBA00022598"/>
    </source>
</evidence>
<dbReference type="GO" id="GO:0016743">
    <property type="term" value="F:carboxyl- or carbamoyltransferase activity"/>
    <property type="evidence" value="ECO:0007669"/>
    <property type="project" value="UniProtKB-UniRule"/>
</dbReference>
<dbReference type="InterPro" id="IPR051060">
    <property type="entry name" value="Carbamoyltrans_HypF-like"/>
</dbReference>
<dbReference type="PROSITE" id="PS00150">
    <property type="entry name" value="ACYLPHOSPHATASE_1"/>
    <property type="match status" value="1"/>
</dbReference>
<dbReference type="GO" id="GO:0008270">
    <property type="term" value="F:zinc ion binding"/>
    <property type="evidence" value="ECO:0007669"/>
    <property type="project" value="UniProtKB-KW"/>
</dbReference>
<comment type="similarity">
    <text evidence="2 8">Belongs to the carbamoyltransferase HypF family.</text>
</comment>
<dbReference type="InterPro" id="IPR017945">
    <property type="entry name" value="DHBP_synth_RibB-like_a/b_dom"/>
</dbReference>
<name>N0BIJ0_9EURY</name>
<dbReference type="EC" id="6.2.-.-" evidence="8"/>
<dbReference type="GeneID" id="15391899"/>
<comment type="catalytic activity">
    <reaction evidence="7">
        <text>C-terminal L-cysteinyl-[HypE protein] + carbamoyl phosphate + ATP + H2O = C-terminal S-carboxamide-L-cysteinyl-[HypE protein] + AMP + phosphate + diphosphate + H(+)</text>
        <dbReference type="Rhea" id="RHEA:55636"/>
        <dbReference type="Rhea" id="RHEA-COMP:14247"/>
        <dbReference type="Rhea" id="RHEA-COMP:14392"/>
        <dbReference type="ChEBI" id="CHEBI:15377"/>
        <dbReference type="ChEBI" id="CHEBI:15378"/>
        <dbReference type="ChEBI" id="CHEBI:30616"/>
        <dbReference type="ChEBI" id="CHEBI:33019"/>
        <dbReference type="ChEBI" id="CHEBI:43474"/>
        <dbReference type="ChEBI" id="CHEBI:58228"/>
        <dbReference type="ChEBI" id="CHEBI:76913"/>
        <dbReference type="ChEBI" id="CHEBI:139126"/>
        <dbReference type="ChEBI" id="CHEBI:456215"/>
    </reaction>
</comment>
<dbReference type="Pfam" id="PF17788">
    <property type="entry name" value="HypF_C"/>
    <property type="match status" value="1"/>
</dbReference>
<dbReference type="RefSeq" id="WP_015589885.1">
    <property type="nucleotide sequence ID" value="NC_021169.1"/>
</dbReference>
<comment type="pathway">
    <text evidence="1">Protein modification; [NiFe] hydrogenase maturation.</text>
</comment>
<organism evidence="12 13">
    <name type="scientific">Archaeoglobus sulfaticallidus PM70-1</name>
    <dbReference type="NCBI Taxonomy" id="387631"/>
    <lineage>
        <taxon>Archaea</taxon>
        <taxon>Methanobacteriati</taxon>
        <taxon>Methanobacteriota</taxon>
        <taxon>Archaeoglobi</taxon>
        <taxon>Archaeoglobales</taxon>
        <taxon>Archaeoglobaceae</taxon>
        <taxon>Archaeoglobus</taxon>
    </lineage>
</organism>
<dbReference type="eggNOG" id="arCOG01187">
    <property type="taxonomic scope" value="Archaea"/>
</dbReference>
<evidence type="ECO:0000256" key="5">
    <source>
        <dbReference type="ARBA" id="ARBA00022771"/>
    </source>
</evidence>
<dbReference type="OrthoDB" id="371970at2157"/>
<dbReference type="Pfam" id="PF07503">
    <property type="entry name" value="zf-HYPF"/>
    <property type="match status" value="2"/>
</dbReference>
<feature type="domain" description="Acylphosphatase-like" evidence="10">
    <location>
        <begin position="1"/>
        <end position="84"/>
    </location>
</feature>
<dbReference type="AlphaFoldDB" id="N0BIJ0"/>
<dbReference type="InterPro" id="IPR017968">
    <property type="entry name" value="Acylphosphatase_CS"/>
</dbReference>
<dbReference type="UniPathway" id="UPA00335"/>
<evidence type="ECO:0000313" key="12">
    <source>
        <dbReference type="EMBL" id="AGK60286.1"/>
    </source>
</evidence>